<dbReference type="PIRSF" id="PIRSF000532">
    <property type="entry name" value="ATP_PFK_prok"/>
    <property type="match status" value="1"/>
</dbReference>
<dbReference type="PROSITE" id="PS00433">
    <property type="entry name" value="PHOSPHOFRUCTOKINASE"/>
    <property type="match status" value="1"/>
</dbReference>
<feature type="binding site" evidence="9">
    <location>
        <position position="170"/>
    </location>
    <ligand>
        <name>substrate</name>
        <note>ligand shared between dimeric partners</note>
    </ligand>
</feature>
<dbReference type="GO" id="GO:0061621">
    <property type="term" value="P:canonical glycolysis"/>
    <property type="evidence" value="ECO:0007669"/>
    <property type="project" value="TreeGrafter"/>
</dbReference>
<dbReference type="GO" id="GO:0005945">
    <property type="term" value="C:6-phosphofructokinase complex"/>
    <property type="evidence" value="ECO:0007669"/>
    <property type="project" value="TreeGrafter"/>
</dbReference>
<feature type="binding site" description="in other chain" evidence="9">
    <location>
        <begin position="133"/>
        <end position="135"/>
    </location>
    <ligand>
        <name>substrate</name>
        <note>ligand shared between dimeric partners</note>
    </ligand>
</feature>
<proteinExistence type="inferred from homology"/>
<evidence type="ECO:0000256" key="8">
    <source>
        <dbReference type="ARBA" id="ARBA00023152"/>
    </source>
</evidence>
<dbReference type="InterPro" id="IPR012003">
    <property type="entry name" value="ATP_PFK_prok-type"/>
</dbReference>
<feature type="site" description="Important for substrate specificity; cannot use PPi as phosphoryl donor" evidence="9">
    <location>
        <position position="112"/>
    </location>
</feature>
<dbReference type="Gene3D" id="3.40.50.460">
    <property type="entry name" value="Phosphofructokinase domain"/>
    <property type="match status" value="1"/>
</dbReference>
<dbReference type="GO" id="GO:0042802">
    <property type="term" value="F:identical protein binding"/>
    <property type="evidence" value="ECO:0007669"/>
    <property type="project" value="TreeGrafter"/>
</dbReference>
<dbReference type="InterPro" id="IPR000023">
    <property type="entry name" value="Phosphofructokinase_dom"/>
</dbReference>
<dbReference type="Gene3D" id="3.40.50.450">
    <property type="match status" value="1"/>
</dbReference>
<evidence type="ECO:0000256" key="7">
    <source>
        <dbReference type="ARBA" id="ARBA00022842"/>
    </source>
</evidence>
<comment type="caution">
    <text evidence="9">Lacks conserved residue(s) required for the propagation of feature annotation.</text>
</comment>
<feature type="binding site" description="in other chain" evidence="9">
    <location>
        <position position="230"/>
    </location>
    <ligand>
        <name>substrate</name>
        <note>ligand shared between dimeric partners</note>
    </ligand>
</feature>
<evidence type="ECO:0000256" key="5">
    <source>
        <dbReference type="ARBA" id="ARBA00022723"/>
    </source>
</evidence>
<feature type="active site" description="Proton acceptor" evidence="9">
    <location>
        <position position="135"/>
    </location>
</feature>
<dbReference type="GO" id="GO:0046872">
    <property type="term" value="F:metal ion binding"/>
    <property type="evidence" value="ECO:0007669"/>
    <property type="project" value="UniProtKB-KW"/>
</dbReference>
<dbReference type="InterPro" id="IPR015912">
    <property type="entry name" value="Phosphofructokinase_CS"/>
</dbReference>
<dbReference type="PANTHER" id="PTHR13697">
    <property type="entry name" value="PHOSPHOFRUCTOKINASE"/>
    <property type="match status" value="1"/>
</dbReference>
<comment type="catalytic activity">
    <reaction evidence="9">
        <text>beta-D-fructose 6-phosphate + ATP = beta-D-fructose 1,6-bisphosphate + ADP + H(+)</text>
        <dbReference type="Rhea" id="RHEA:16109"/>
        <dbReference type="ChEBI" id="CHEBI:15378"/>
        <dbReference type="ChEBI" id="CHEBI:30616"/>
        <dbReference type="ChEBI" id="CHEBI:32966"/>
        <dbReference type="ChEBI" id="CHEBI:57634"/>
        <dbReference type="ChEBI" id="CHEBI:456216"/>
        <dbReference type="EC" id="2.7.1.11"/>
    </reaction>
</comment>
<feature type="binding site" evidence="9">
    <location>
        <begin position="73"/>
        <end position="74"/>
    </location>
    <ligand>
        <name>ATP</name>
        <dbReference type="ChEBI" id="CHEBI:30616"/>
    </ligand>
</feature>
<feature type="domain" description="Phosphofructokinase" evidence="10">
    <location>
        <begin position="2"/>
        <end position="302"/>
    </location>
</feature>
<dbReference type="Proteomes" id="UP000823936">
    <property type="component" value="Unassembled WGS sequence"/>
</dbReference>
<comment type="caution">
    <text evidence="11">The sequence shown here is derived from an EMBL/GenBank/DDBJ whole genome shotgun (WGS) entry which is preliminary data.</text>
</comment>
<dbReference type="PANTHER" id="PTHR13697:SF52">
    <property type="entry name" value="ATP-DEPENDENT 6-PHOSPHOFRUCTOKINASE 3"/>
    <property type="match status" value="1"/>
</dbReference>
<comment type="subunit">
    <text evidence="9">Homodimer or homotetramer.</text>
</comment>
<dbReference type="PRINTS" id="PR00476">
    <property type="entry name" value="PHFRCTKINASE"/>
</dbReference>
<name>A0A9D1TN58_9SPIO</name>
<keyword evidence="5 9" id="KW-0479">Metal-binding</keyword>
<evidence type="ECO:0000256" key="4">
    <source>
        <dbReference type="ARBA" id="ARBA00022679"/>
    </source>
</evidence>
<evidence type="ECO:0000259" key="10">
    <source>
        <dbReference type="Pfam" id="PF00365"/>
    </source>
</evidence>
<dbReference type="EMBL" id="DXHU01000023">
    <property type="protein sequence ID" value="HIV99344.1"/>
    <property type="molecule type" value="Genomic_DNA"/>
</dbReference>
<dbReference type="GO" id="GO:0048029">
    <property type="term" value="F:monosaccharide binding"/>
    <property type="evidence" value="ECO:0007669"/>
    <property type="project" value="TreeGrafter"/>
</dbReference>
<comment type="cofactor">
    <cofactor evidence="1 9">
        <name>Mg(2+)</name>
        <dbReference type="ChEBI" id="CHEBI:18420"/>
    </cofactor>
</comment>
<dbReference type="NCBIfam" id="NF002872">
    <property type="entry name" value="PRK03202.1"/>
    <property type="match status" value="1"/>
</dbReference>
<evidence type="ECO:0000256" key="2">
    <source>
        <dbReference type="ARBA" id="ARBA00004679"/>
    </source>
</evidence>
<evidence type="ECO:0000256" key="1">
    <source>
        <dbReference type="ARBA" id="ARBA00001946"/>
    </source>
</evidence>
<dbReference type="GO" id="GO:0005524">
    <property type="term" value="F:ATP binding"/>
    <property type="evidence" value="ECO:0007669"/>
    <property type="project" value="UniProtKB-KW"/>
</dbReference>
<gene>
    <name evidence="9" type="primary">pfkA</name>
    <name evidence="11" type="ORF">IAB12_06180</name>
</gene>
<comment type="function">
    <text evidence="9">Catalyzes the phosphorylation of D-fructose 6-phosphate to fructose 1,6-bisphosphate by ATP, the first committing step of glycolysis.</text>
</comment>
<feature type="binding site" evidence="9">
    <location>
        <position position="10"/>
    </location>
    <ligand>
        <name>ATP</name>
        <dbReference type="ChEBI" id="CHEBI:30616"/>
    </ligand>
</feature>
<dbReference type="Pfam" id="PF00365">
    <property type="entry name" value="PFK"/>
    <property type="match status" value="1"/>
</dbReference>
<dbReference type="GO" id="GO:0003872">
    <property type="term" value="F:6-phosphofructokinase activity"/>
    <property type="evidence" value="ECO:0007669"/>
    <property type="project" value="UniProtKB-UniRule"/>
</dbReference>
<feature type="binding site" description="in other chain" evidence="9">
    <location>
        <begin position="278"/>
        <end position="281"/>
    </location>
    <ligand>
        <name>substrate</name>
        <note>ligand shared between dimeric partners</note>
    </ligand>
</feature>
<organism evidence="11 12">
    <name type="scientific">Candidatus Ornithospirochaeta avicola</name>
    <dbReference type="NCBI Taxonomy" id="2840896"/>
    <lineage>
        <taxon>Bacteria</taxon>
        <taxon>Pseudomonadati</taxon>
        <taxon>Spirochaetota</taxon>
        <taxon>Spirochaetia</taxon>
        <taxon>Spirochaetales</taxon>
        <taxon>Spirochaetaceae</taxon>
        <taxon>Spirochaetaceae incertae sedis</taxon>
        <taxon>Candidatus Ornithospirochaeta</taxon>
    </lineage>
</organism>
<dbReference type="SUPFAM" id="SSF53784">
    <property type="entry name" value="Phosphofructokinase"/>
    <property type="match status" value="1"/>
</dbReference>
<evidence type="ECO:0000256" key="9">
    <source>
        <dbReference type="HAMAP-Rule" id="MF_01976"/>
    </source>
</evidence>
<keyword evidence="9" id="KW-0067">ATP-binding</keyword>
<reference evidence="11" key="1">
    <citation type="journal article" date="2021" name="PeerJ">
        <title>Extensive microbial diversity within the chicken gut microbiome revealed by metagenomics and culture.</title>
        <authorList>
            <person name="Gilroy R."/>
            <person name="Ravi A."/>
            <person name="Getino M."/>
            <person name="Pursley I."/>
            <person name="Horton D.L."/>
            <person name="Alikhan N.F."/>
            <person name="Baker D."/>
            <person name="Gharbi K."/>
            <person name="Hall N."/>
            <person name="Watson M."/>
            <person name="Adriaenssens E.M."/>
            <person name="Foster-Nyarko E."/>
            <person name="Jarju S."/>
            <person name="Secka A."/>
            <person name="Antonio M."/>
            <person name="Oren A."/>
            <person name="Chaudhuri R.R."/>
            <person name="La Ragione R."/>
            <person name="Hildebrand F."/>
            <person name="Pallen M.J."/>
        </authorList>
    </citation>
    <scope>NUCLEOTIDE SEQUENCE</scope>
    <source>
        <strain evidence="11">Gambia11-129</strain>
    </source>
</reference>
<keyword evidence="7 9" id="KW-0460">Magnesium</keyword>
<dbReference type="GO" id="GO:0016208">
    <property type="term" value="F:AMP binding"/>
    <property type="evidence" value="ECO:0007669"/>
    <property type="project" value="TreeGrafter"/>
</dbReference>
<dbReference type="GO" id="GO:0070095">
    <property type="term" value="F:fructose-6-phosphate binding"/>
    <property type="evidence" value="ECO:0007669"/>
    <property type="project" value="TreeGrafter"/>
</dbReference>
<feature type="binding site" evidence="9">
    <location>
        <position position="272"/>
    </location>
    <ligand>
        <name>substrate</name>
        <note>ligand shared between dimeric partners</note>
    </ligand>
</feature>
<comment type="similarity">
    <text evidence="9">Belongs to the phosphofructokinase type A (PFKA) family. Mixed-substrate PFK group III subfamily.</text>
</comment>
<dbReference type="InterPro" id="IPR035966">
    <property type="entry name" value="PKF_sf"/>
</dbReference>
<comment type="subcellular location">
    <subcellularLocation>
        <location evidence="9">Cytoplasm</location>
    </subcellularLocation>
</comment>
<evidence type="ECO:0000313" key="12">
    <source>
        <dbReference type="Proteomes" id="UP000823936"/>
    </source>
</evidence>
<dbReference type="GO" id="GO:0047334">
    <property type="term" value="F:diphosphate-fructose-6-phosphate 1-phosphotransferase activity"/>
    <property type="evidence" value="ECO:0007669"/>
    <property type="project" value="InterPro"/>
</dbReference>
<accession>A0A9D1TN58</accession>
<evidence type="ECO:0000256" key="6">
    <source>
        <dbReference type="ARBA" id="ARBA00022777"/>
    </source>
</evidence>
<dbReference type="AlphaFoldDB" id="A0A9D1TN58"/>
<dbReference type="HAMAP" id="MF_01976">
    <property type="entry name" value="Phosphofructokinase_III"/>
    <property type="match status" value="1"/>
</dbReference>
<evidence type="ECO:0000256" key="3">
    <source>
        <dbReference type="ARBA" id="ARBA00022490"/>
    </source>
</evidence>
<keyword evidence="4 9" id="KW-0808">Transferase</keyword>
<dbReference type="GO" id="GO:0030388">
    <property type="term" value="P:fructose 1,6-bisphosphate metabolic process"/>
    <property type="evidence" value="ECO:0007669"/>
    <property type="project" value="TreeGrafter"/>
</dbReference>
<keyword evidence="8 9" id="KW-0324">Glycolysis</keyword>
<evidence type="ECO:0000313" key="11">
    <source>
        <dbReference type="EMBL" id="HIV99344.1"/>
    </source>
</evidence>
<protein>
    <recommendedName>
        <fullName evidence="9">ATP-dependent 6-phosphofructokinase</fullName>
        <shortName evidence="9">ATP-PFK</shortName>
        <shortName evidence="9">Phosphofructokinase</shortName>
        <ecNumber evidence="9">2.7.1.11</ecNumber>
    </recommendedName>
    <alternativeName>
        <fullName evidence="9">Phosphohexokinase</fullName>
    </alternativeName>
</protein>
<dbReference type="InterPro" id="IPR022953">
    <property type="entry name" value="ATP_PFK"/>
</dbReference>
<keyword evidence="3 9" id="KW-0963">Cytoplasm</keyword>
<keyword evidence="6 9" id="KW-0418">Kinase</keyword>
<dbReference type="EC" id="2.7.1.11" evidence="9"/>
<dbReference type="GO" id="GO:0006002">
    <property type="term" value="P:fructose 6-phosphate metabolic process"/>
    <property type="evidence" value="ECO:0007669"/>
    <property type="project" value="InterPro"/>
</dbReference>
<keyword evidence="9" id="KW-0547">Nucleotide-binding</keyword>
<dbReference type="InterPro" id="IPR012829">
    <property type="entry name" value="Phosphofructokinase_III"/>
</dbReference>
<reference evidence="11" key="2">
    <citation type="submission" date="2021-04" db="EMBL/GenBank/DDBJ databases">
        <authorList>
            <person name="Gilroy R."/>
        </authorList>
    </citation>
    <scope>NUCLEOTIDE SEQUENCE</scope>
    <source>
        <strain evidence="11">Gambia11-129</strain>
    </source>
</reference>
<sequence length="362" mass="39124">MRIGILTSGGDCPGLNAVIRGFAKYVYNNIPRVEMIGISDGYGGLITGEAKNLKESDFSGILNTGGTILGTSRQPFKMMTVEDQNGQSKLEMMKANYKKLDLDLLVTLGGAGTHKTAGLLSANGLNVIGLPKTIDNDIYGTDVTFGFHSAVEIATECIDRIHTTAASHGRTMLIEIMGNKVGWLTLYSGIAGGADIVLLPEIPYDKDEVCRMVRSRYNSGKDFTIIAIAEGAMSREEAKMKKNERIEAWGGRHTATESLAAYIQEHAEVETRVVVPGHLQRGGAPSPYDRLLSTEMGSFAGKLVQEECFGTTVAVKNNQISYNKLADIAGKTKYVPEDDQMIEVARSIGISFGDGKKFKGLK</sequence>
<comment type="pathway">
    <text evidence="2 9">Carbohydrate degradation; glycolysis; D-glyceraldehyde 3-phosphate and glycerone phosphate from D-glucose: step 3/4.</text>
</comment>